<evidence type="ECO:0000256" key="1">
    <source>
        <dbReference type="ARBA" id="ARBA00001561"/>
    </source>
</evidence>
<keyword evidence="3 6" id="KW-0378">Hydrolase</keyword>
<dbReference type="GO" id="GO:0009254">
    <property type="term" value="P:peptidoglycan turnover"/>
    <property type="evidence" value="ECO:0007669"/>
    <property type="project" value="TreeGrafter"/>
</dbReference>
<dbReference type="PATRIC" id="fig|697284.3.peg.1630"/>
<dbReference type="KEGG" id="plv:ERIC2_c16940"/>
<gene>
    <name evidence="6" type="ORF">ERIC2_c16940</name>
</gene>
<evidence type="ECO:0000256" key="2">
    <source>
        <dbReference type="ARBA" id="ARBA00011901"/>
    </source>
</evidence>
<dbReference type="InterPro" id="IPR002502">
    <property type="entry name" value="Amidase_domain"/>
</dbReference>
<dbReference type="eggNOG" id="COG3023">
    <property type="taxonomic scope" value="Bacteria"/>
</dbReference>
<dbReference type="SUPFAM" id="SSF55846">
    <property type="entry name" value="N-acetylmuramoyl-L-alanine amidase-like"/>
    <property type="match status" value="1"/>
</dbReference>
<feature type="domain" description="N-acetylmuramoyl-L-alanine amidase" evidence="5">
    <location>
        <begin position="197"/>
        <end position="325"/>
    </location>
</feature>
<dbReference type="SMART" id="SM00644">
    <property type="entry name" value="Ami_2"/>
    <property type="match status" value="1"/>
</dbReference>
<dbReference type="SUPFAM" id="SSF53955">
    <property type="entry name" value="Lysozyme-like"/>
    <property type="match status" value="1"/>
</dbReference>
<evidence type="ECO:0000256" key="4">
    <source>
        <dbReference type="ARBA" id="ARBA00023316"/>
    </source>
</evidence>
<evidence type="ECO:0000256" key="3">
    <source>
        <dbReference type="ARBA" id="ARBA00022801"/>
    </source>
</evidence>
<dbReference type="HOGENOM" id="CLU_015278_2_0_9"/>
<evidence type="ECO:0000313" key="6">
    <source>
        <dbReference type="EMBL" id="AHD05515.1"/>
    </source>
</evidence>
<dbReference type="InterPro" id="IPR033803">
    <property type="entry name" value="CBD-like_Golvesin-Xly"/>
</dbReference>
<keyword evidence="4" id="KW-0961">Cell wall biogenesis/degradation</keyword>
<dbReference type="InterPro" id="IPR036505">
    <property type="entry name" value="Amidase/PGRP_sf"/>
</dbReference>
<evidence type="ECO:0000259" key="5">
    <source>
        <dbReference type="SMART" id="SM00644"/>
    </source>
</evidence>
<dbReference type="EC" id="3.5.1.28" evidence="2"/>
<dbReference type="InterPro" id="IPR051206">
    <property type="entry name" value="NAMLAA_amidase_2"/>
</dbReference>
<dbReference type="GO" id="GO:0008745">
    <property type="term" value="F:N-acetylmuramoyl-L-alanine amidase activity"/>
    <property type="evidence" value="ECO:0007669"/>
    <property type="project" value="UniProtKB-EC"/>
</dbReference>
<sequence length="471" mass="52484">MMKHEYLTARKWLRLVTIPFLVLVLCLSTASVYRGAVSAAKPDQRYKPGPLYQYFVTALETYQVPLKLLLAVGYAETRWDDHGGLPSQMNSFGIMHLADNPENQTLLQASRLLDTSPSVLQKDKEQNILGAAAVLADIAKDEHGGKLPASLADWYTATAKYSSIVDKRLAREYADEIYRIMNRGVSLVIDDSDMFIQPIAVIPNRGEYESVQDNSFSVLSTDYPEAHWVPAYSGNYRTADRPSDGDITQMVRDKDIAYHAREANSYSIGIEHEGYIDNPSWYTDTMYRSSAKLTPYLCDKYGIPKDRAHIQGHPEIPGNDHTDPGPNWDWNYYMSLVNPSTVSVTVDNATSGRFTASSNWGTSNWSAQRYGADYAFAAPNMQISDVAWFKVNVPSAGTYNVYAWWPANSGYNPSTPFIIKTTIGNQTVRVDQTQNGGKWNHIGAFTLSAGDENLIGVSRWTSAAGYILADL</sequence>
<dbReference type="Gene3D" id="2.60.120.260">
    <property type="entry name" value="Galactose-binding domain-like"/>
    <property type="match status" value="1"/>
</dbReference>
<dbReference type="Proteomes" id="UP000029431">
    <property type="component" value="Chromosome"/>
</dbReference>
<accession>V9W739</accession>
<keyword evidence="7" id="KW-1185">Reference proteome</keyword>
<comment type="catalytic activity">
    <reaction evidence="1">
        <text>Hydrolyzes the link between N-acetylmuramoyl residues and L-amino acid residues in certain cell-wall glycopeptides.</text>
        <dbReference type="EC" id="3.5.1.28"/>
    </reaction>
</comment>
<dbReference type="GO" id="GO:0009253">
    <property type="term" value="P:peptidoglycan catabolic process"/>
    <property type="evidence" value="ECO:0007669"/>
    <property type="project" value="InterPro"/>
</dbReference>
<evidence type="ECO:0000313" key="7">
    <source>
        <dbReference type="Proteomes" id="UP000029431"/>
    </source>
</evidence>
<dbReference type="CDD" id="cd14488">
    <property type="entry name" value="CBM6-CBM35-CBM36_like_2"/>
    <property type="match status" value="1"/>
</dbReference>
<organism evidence="6 7">
    <name type="scientific">Paenibacillus larvae subsp. larvae DSM 25430</name>
    <dbReference type="NCBI Taxonomy" id="697284"/>
    <lineage>
        <taxon>Bacteria</taxon>
        <taxon>Bacillati</taxon>
        <taxon>Bacillota</taxon>
        <taxon>Bacilli</taxon>
        <taxon>Bacillales</taxon>
        <taxon>Paenibacillaceae</taxon>
        <taxon>Paenibacillus</taxon>
    </lineage>
</organism>
<protein>
    <recommendedName>
        <fullName evidence="2">N-acetylmuramoyl-L-alanine amidase</fullName>
        <ecNumber evidence="2">3.5.1.28</ecNumber>
    </recommendedName>
</protein>
<dbReference type="Pfam" id="PF01510">
    <property type="entry name" value="Amidase_2"/>
    <property type="match status" value="1"/>
</dbReference>
<dbReference type="PANTHER" id="PTHR30417">
    <property type="entry name" value="N-ACETYLMURAMOYL-L-ALANINE AMIDASE AMID"/>
    <property type="match status" value="1"/>
</dbReference>
<proteinExistence type="predicted"/>
<name>V9W739_9BACL</name>
<dbReference type="Pfam" id="PF25275">
    <property type="entry name" value="Golvesin_C"/>
    <property type="match status" value="1"/>
</dbReference>
<dbReference type="CDD" id="cd06583">
    <property type="entry name" value="PGRP"/>
    <property type="match status" value="1"/>
</dbReference>
<reference evidence="6 7" key="1">
    <citation type="journal article" date="2014" name="PLoS ONE">
        <title>How to Kill the Honey Bee Larva: Genomic Potential and Virulence Mechanisms of Paenibacillus larvae.</title>
        <authorList>
            <person name="Djukic M."/>
            <person name="Brzuszkiewicz E."/>
            <person name="Funfhaus A."/>
            <person name="Voss J."/>
            <person name="Gollnow K."/>
            <person name="Poppinga L."/>
            <person name="Liesegang H."/>
            <person name="Garcia-Gonzalez E."/>
            <person name="Genersch E."/>
            <person name="Daniel R."/>
        </authorList>
    </citation>
    <scope>NUCLEOTIDE SEQUENCE [LARGE SCALE GENOMIC DNA]</scope>
    <source>
        <strain evidence="6 7">DSM 25430</strain>
    </source>
</reference>
<dbReference type="EMBL" id="CP003355">
    <property type="protein sequence ID" value="AHD05515.1"/>
    <property type="molecule type" value="Genomic_DNA"/>
</dbReference>
<dbReference type="Gene3D" id="1.10.530.10">
    <property type="match status" value="1"/>
</dbReference>
<dbReference type="PANTHER" id="PTHR30417:SF1">
    <property type="entry name" value="N-ACETYLMURAMOYL-L-ALANINE AMIDASE AMID"/>
    <property type="match status" value="1"/>
</dbReference>
<dbReference type="InterPro" id="IPR023346">
    <property type="entry name" value="Lysozyme-like_dom_sf"/>
</dbReference>
<dbReference type="Gene3D" id="3.40.80.10">
    <property type="entry name" value="Peptidoglycan recognition protein-like"/>
    <property type="match status" value="1"/>
</dbReference>
<dbReference type="AlphaFoldDB" id="V9W739"/>
<dbReference type="GO" id="GO:0071555">
    <property type="term" value="P:cell wall organization"/>
    <property type="evidence" value="ECO:0007669"/>
    <property type="project" value="UniProtKB-KW"/>
</dbReference>